<dbReference type="InterPro" id="IPR036388">
    <property type="entry name" value="WH-like_DNA-bd_sf"/>
</dbReference>
<dbReference type="AlphaFoldDB" id="A0A3N9UJ44"/>
<name>A0A3N9UJ44_9BACI</name>
<feature type="domain" description="HTH iclR-type" evidence="4">
    <location>
        <begin position="8"/>
        <end position="71"/>
    </location>
</feature>
<proteinExistence type="predicted"/>
<evidence type="ECO:0000313" key="6">
    <source>
        <dbReference type="EMBL" id="RQW75991.1"/>
    </source>
</evidence>
<dbReference type="PROSITE" id="PS51077">
    <property type="entry name" value="HTH_ICLR"/>
    <property type="match status" value="1"/>
</dbReference>
<dbReference type="EMBL" id="RRCT01000001">
    <property type="protein sequence ID" value="RQW75991.1"/>
    <property type="molecule type" value="Genomic_DNA"/>
</dbReference>
<evidence type="ECO:0000256" key="1">
    <source>
        <dbReference type="ARBA" id="ARBA00023015"/>
    </source>
</evidence>
<dbReference type="PANTHER" id="PTHR30136">
    <property type="entry name" value="HELIX-TURN-HELIX TRANSCRIPTIONAL REGULATOR, ICLR FAMILY"/>
    <property type="match status" value="1"/>
</dbReference>
<dbReference type="PROSITE" id="PS51078">
    <property type="entry name" value="ICLR_ED"/>
    <property type="match status" value="1"/>
</dbReference>
<evidence type="ECO:0000256" key="3">
    <source>
        <dbReference type="ARBA" id="ARBA00023163"/>
    </source>
</evidence>
<evidence type="ECO:0000313" key="7">
    <source>
        <dbReference type="Proteomes" id="UP000274033"/>
    </source>
</evidence>
<evidence type="ECO:0000256" key="2">
    <source>
        <dbReference type="ARBA" id="ARBA00023125"/>
    </source>
</evidence>
<accession>A0A3N9UJ44</accession>
<dbReference type="InterPro" id="IPR050707">
    <property type="entry name" value="HTH_MetabolicPath_Reg"/>
</dbReference>
<sequence length="271" mass="31246">MSTTKYFAPSVEYAAKILIYLSRYKSKQSTLTEISKNLDINKSACLRVLKTLEANNFVYYNSETKKYSLGTYISVLGKRVGENLDYLRIINQFLEEVCELTGLTAALVQRVSFDRVMFISQYQTQIQPRLSISVGNRFPLTEVSYGKWILANVSEEERNYHLREGLKKVTSYTRTNLQKYIDELSEIKRSNILVSRQEYTNNVTAISSALYDWKGQILGMIALVGVSSLIDEAEEQRLCTVLKEVTNRCNEHLIQLKIEAYEFPYESKITQ</sequence>
<feature type="domain" description="IclR-ED" evidence="5">
    <location>
        <begin position="72"/>
        <end position="255"/>
    </location>
</feature>
<dbReference type="OrthoDB" id="9791752at2"/>
<organism evidence="6 7">
    <name type="scientific">Lysinibacillus composti</name>
    <dbReference type="NCBI Taxonomy" id="720633"/>
    <lineage>
        <taxon>Bacteria</taxon>
        <taxon>Bacillati</taxon>
        <taxon>Bacillota</taxon>
        <taxon>Bacilli</taxon>
        <taxon>Bacillales</taxon>
        <taxon>Bacillaceae</taxon>
        <taxon>Lysinibacillus</taxon>
    </lineage>
</organism>
<dbReference type="GO" id="GO:0003677">
    <property type="term" value="F:DNA binding"/>
    <property type="evidence" value="ECO:0007669"/>
    <property type="project" value="UniProtKB-KW"/>
</dbReference>
<keyword evidence="7" id="KW-1185">Reference proteome</keyword>
<evidence type="ECO:0000259" key="4">
    <source>
        <dbReference type="PROSITE" id="PS51077"/>
    </source>
</evidence>
<keyword evidence="2" id="KW-0238">DNA-binding</keyword>
<gene>
    <name evidence="6" type="ORF">EBB45_00070</name>
</gene>
<dbReference type="Proteomes" id="UP000274033">
    <property type="component" value="Unassembled WGS sequence"/>
</dbReference>
<dbReference type="SUPFAM" id="SSF46785">
    <property type="entry name" value="Winged helix' DNA-binding domain"/>
    <property type="match status" value="1"/>
</dbReference>
<dbReference type="Pfam" id="PF09339">
    <property type="entry name" value="HTH_IclR"/>
    <property type="match status" value="1"/>
</dbReference>
<dbReference type="InterPro" id="IPR036390">
    <property type="entry name" value="WH_DNA-bd_sf"/>
</dbReference>
<dbReference type="Pfam" id="PF01614">
    <property type="entry name" value="IclR_C"/>
    <property type="match status" value="1"/>
</dbReference>
<dbReference type="Gene3D" id="1.10.10.10">
    <property type="entry name" value="Winged helix-like DNA-binding domain superfamily/Winged helix DNA-binding domain"/>
    <property type="match status" value="1"/>
</dbReference>
<evidence type="ECO:0000259" key="5">
    <source>
        <dbReference type="PROSITE" id="PS51078"/>
    </source>
</evidence>
<dbReference type="Gene3D" id="3.30.450.40">
    <property type="match status" value="1"/>
</dbReference>
<dbReference type="RefSeq" id="WP_124761385.1">
    <property type="nucleotide sequence ID" value="NZ_JAFBDY010000001.1"/>
</dbReference>
<dbReference type="SUPFAM" id="SSF55781">
    <property type="entry name" value="GAF domain-like"/>
    <property type="match status" value="1"/>
</dbReference>
<dbReference type="GO" id="GO:0003700">
    <property type="term" value="F:DNA-binding transcription factor activity"/>
    <property type="evidence" value="ECO:0007669"/>
    <property type="project" value="TreeGrafter"/>
</dbReference>
<dbReference type="InterPro" id="IPR029016">
    <property type="entry name" value="GAF-like_dom_sf"/>
</dbReference>
<reference evidence="6 7" key="1">
    <citation type="journal article" date="2013" name="J. Microbiol.">
        <title>Lysinibacillus chungkukjangi sp. nov., isolated from Chungkukjang, Korean fermented soybean food.</title>
        <authorList>
            <person name="Kim S.J."/>
            <person name="Jang Y.H."/>
            <person name="Hamada M."/>
            <person name="Ahn J.H."/>
            <person name="Weon H.Y."/>
            <person name="Suzuki K."/>
            <person name="Whang K.S."/>
            <person name="Kwon S.W."/>
        </authorList>
    </citation>
    <scope>NUCLEOTIDE SEQUENCE [LARGE SCALE GENOMIC DNA]</scope>
    <source>
        <strain evidence="6 7">MCCC 1A12701</strain>
    </source>
</reference>
<comment type="caution">
    <text evidence="6">The sequence shown here is derived from an EMBL/GenBank/DDBJ whole genome shotgun (WGS) entry which is preliminary data.</text>
</comment>
<dbReference type="GO" id="GO:0045892">
    <property type="term" value="P:negative regulation of DNA-templated transcription"/>
    <property type="evidence" value="ECO:0007669"/>
    <property type="project" value="TreeGrafter"/>
</dbReference>
<dbReference type="InterPro" id="IPR014757">
    <property type="entry name" value="Tscrpt_reg_IclR_C"/>
</dbReference>
<dbReference type="InterPro" id="IPR005471">
    <property type="entry name" value="Tscrpt_reg_IclR_N"/>
</dbReference>
<dbReference type="PANTHER" id="PTHR30136:SF35">
    <property type="entry name" value="HTH-TYPE TRANSCRIPTIONAL REGULATOR RV1719"/>
    <property type="match status" value="1"/>
</dbReference>
<keyword evidence="1" id="KW-0805">Transcription regulation</keyword>
<protein>
    <submittedName>
        <fullName evidence="6">IclR family transcriptional regulator</fullName>
    </submittedName>
</protein>
<keyword evidence="3" id="KW-0804">Transcription</keyword>
<dbReference type="SMART" id="SM00346">
    <property type="entry name" value="HTH_ICLR"/>
    <property type="match status" value="1"/>
</dbReference>